<dbReference type="Proteomes" id="UP000308186">
    <property type="component" value="Unassembled WGS sequence"/>
</dbReference>
<sequence length="223" mass="24488">MKTQIIGVLGLGIFGQTIATELSSFGQDVIALDNNSTTIDSLADQVTKAAVGDITDIDFLRSAGIDTCDTVIIATGEHLESSALALLQCKKLGIKNIIAKAMNNNYEEVLYGMGANWVITPERSTAKELASNILRYNISNVFHLEDDVALIELKIPSEWAGKSLHTLNLRQNYNVNVIGFRDEKSGKLNTHFDPSKKLPDEGIILVVADNRTLEKFDYLGYLK</sequence>
<dbReference type="EMBL" id="JAQMJT010000004">
    <property type="protein sequence ID" value="MDB8613769.1"/>
    <property type="molecule type" value="Genomic_DNA"/>
</dbReference>
<gene>
    <name evidence="2" type="ORF">DL07_00705</name>
    <name evidence="4" type="ORF">FBF48_07775</name>
    <name evidence="3" type="ORF">PNU26_05080</name>
</gene>
<dbReference type="InterPro" id="IPR050721">
    <property type="entry name" value="Trk_Ktr_HKT_K-transport"/>
</dbReference>
<dbReference type="GO" id="GO:0006813">
    <property type="term" value="P:potassium ion transport"/>
    <property type="evidence" value="ECO:0007669"/>
    <property type="project" value="InterPro"/>
</dbReference>
<dbReference type="SUPFAM" id="SSF51735">
    <property type="entry name" value="NAD(P)-binding Rossmann-fold domains"/>
    <property type="match status" value="1"/>
</dbReference>
<protein>
    <submittedName>
        <fullName evidence="2">Potassium transporter Trk</fullName>
    </submittedName>
    <submittedName>
        <fullName evidence="3">TrkA family potassium uptake protein</fullName>
    </submittedName>
</protein>
<dbReference type="Proteomes" id="UP000027855">
    <property type="component" value="Unassembled WGS sequence"/>
</dbReference>
<dbReference type="Proteomes" id="UP001210204">
    <property type="component" value="Unassembled WGS sequence"/>
</dbReference>
<evidence type="ECO:0000259" key="1">
    <source>
        <dbReference type="PROSITE" id="PS51201"/>
    </source>
</evidence>
<name>A0A074JLK2_STRSL</name>
<dbReference type="RefSeq" id="WP_022496217.1">
    <property type="nucleotide sequence ID" value="NZ_CP145860.1"/>
</dbReference>
<dbReference type="Pfam" id="PF02254">
    <property type="entry name" value="TrkA_N"/>
    <property type="match status" value="1"/>
</dbReference>
<reference evidence="4 6" key="2">
    <citation type="submission" date="2019-06" db="EMBL/GenBank/DDBJ databases">
        <title>Genome Announcement To Ensure Probiotic Safety of Streptococcus salivarius UBSS01.</title>
        <authorList>
            <person name="Sulthana A."/>
            <person name="Lakshmi S.G."/>
            <person name="Madempudi R.S."/>
        </authorList>
    </citation>
    <scope>NUCLEOTIDE SEQUENCE [LARGE SCALE GENOMIC DNA]</scope>
    <source>
        <strain evidence="4 6">UBSS01</strain>
    </source>
</reference>
<dbReference type="Gene3D" id="3.40.50.720">
    <property type="entry name" value="NAD(P)-binding Rossmann-like Domain"/>
    <property type="match status" value="1"/>
</dbReference>
<reference evidence="2 5" key="1">
    <citation type="submission" date="2014-04" db="EMBL/GenBank/DDBJ databases">
        <title>Variable characteristics of bacteriocin-producing Streptococcus salivarius strains isolated from Malaysian subjects.</title>
        <authorList>
            <person name="Philip K."/>
            <person name="Barbour A."/>
        </authorList>
    </citation>
    <scope>NUCLEOTIDE SEQUENCE [LARGE SCALE GENOMIC DNA]</scope>
    <source>
        <strain evidence="2 5">NU10</strain>
    </source>
</reference>
<proteinExistence type="predicted"/>
<dbReference type="SUPFAM" id="SSF116726">
    <property type="entry name" value="TrkA C-terminal domain-like"/>
    <property type="match status" value="1"/>
</dbReference>
<evidence type="ECO:0000313" key="5">
    <source>
        <dbReference type="Proteomes" id="UP000027855"/>
    </source>
</evidence>
<dbReference type="Gene3D" id="3.30.70.1450">
    <property type="entry name" value="Regulator of K+ conductance, C-terminal domain"/>
    <property type="match status" value="1"/>
</dbReference>
<feature type="domain" description="RCK N-terminal" evidence="1">
    <location>
        <begin position="1"/>
        <end position="120"/>
    </location>
</feature>
<accession>A0A074JLK2</accession>
<dbReference type="AlphaFoldDB" id="A0A074JLK2"/>
<dbReference type="InterPro" id="IPR036721">
    <property type="entry name" value="RCK_C_sf"/>
</dbReference>
<dbReference type="InterPro" id="IPR003148">
    <property type="entry name" value="RCK_N"/>
</dbReference>
<dbReference type="PANTHER" id="PTHR43833">
    <property type="entry name" value="POTASSIUM CHANNEL PROTEIN 2-RELATED-RELATED"/>
    <property type="match status" value="1"/>
</dbReference>
<dbReference type="PROSITE" id="PS51201">
    <property type="entry name" value="RCK_N"/>
    <property type="match status" value="1"/>
</dbReference>
<comment type="caution">
    <text evidence="2">The sequence shown here is derived from an EMBL/GenBank/DDBJ whole genome shotgun (WGS) entry which is preliminary data.</text>
</comment>
<reference evidence="3" key="3">
    <citation type="submission" date="2023-01" db="EMBL/GenBank/DDBJ databases">
        <title>Human gut microbiome strain richness.</title>
        <authorList>
            <person name="Chen-Liaw A."/>
        </authorList>
    </citation>
    <scope>NUCLEOTIDE SEQUENCE</scope>
    <source>
        <strain evidence="3">1001095st1_G4_1001095IJ_161003</strain>
    </source>
</reference>
<evidence type="ECO:0000313" key="2">
    <source>
        <dbReference type="EMBL" id="KEO46934.1"/>
    </source>
</evidence>
<dbReference type="EMBL" id="JJMT01000001">
    <property type="protein sequence ID" value="KEO46934.1"/>
    <property type="molecule type" value="Genomic_DNA"/>
</dbReference>
<evidence type="ECO:0000313" key="4">
    <source>
        <dbReference type="EMBL" id="TNF66902.1"/>
    </source>
</evidence>
<evidence type="ECO:0000313" key="6">
    <source>
        <dbReference type="Proteomes" id="UP000308186"/>
    </source>
</evidence>
<organism evidence="2 5">
    <name type="scientific">Streptococcus salivarius</name>
    <dbReference type="NCBI Taxonomy" id="1304"/>
    <lineage>
        <taxon>Bacteria</taxon>
        <taxon>Bacillati</taxon>
        <taxon>Bacillota</taxon>
        <taxon>Bacilli</taxon>
        <taxon>Lactobacillales</taxon>
        <taxon>Streptococcaceae</taxon>
        <taxon>Streptococcus</taxon>
    </lineage>
</organism>
<dbReference type="InterPro" id="IPR036291">
    <property type="entry name" value="NAD(P)-bd_dom_sf"/>
</dbReference>
<evidence type="ECO:0000313" key="3">
    <source>
        <dbReference type="EMBL" id="MDB8613769.1"/>
    </source>
</evidence>
<dbReference type="PANTHER" id="PTHR43833:SF7">
    <property type="entry name" value="KTR SYSTEM POTASSIUM UPTAKE PROTEIN C"/>
    <property type="match status" value="1"/>
</dbReference>
<dbReference type="EMBL" id="VDCW01000008">
    <property type="protein sequence ID" value="TNF66902.1"/>
    <property type="molecule type" value="Genomic_DNA"/>
</dbReference>